<evidence type="ECO:0000256" key="1">
    <source>
        <dbReference type="ARBA" id="ARBA00022448"/>
    </source>
</evidence>
<dbReference type="InterPro" id="IPR032823">
    <property type="entry name" value="BCA_ABC_TP_C"/>
</dbReference>
<dbReference type="GO" id="GO:0015808">
    <property type="term" value="P:L-alanine transport"/>
    <property type="evidence" value="ECO:0007669"/>
    <property type="project" value="TreeGrafter"/>
</dbReference>
<dbReference type="RefSeq" id="WP_071909855.1">
    <property type="nucleotide sequence ID" value="NZ_CP017637.1"/>
</dbReference>
<keyword evidence="2" id="KW-0547">Nucleotide-binding</keyword>
<dbReference type="PANTHER" id="PTHR45772:SF7">
    <property type="entry name" value="AMINO ACID ABC TRANSPORTER ATP-BINDING PROTEIN"/>
    <property type="match status" value="1"/>
</dbReference>
<evidence type="ECO:0000256" key="4">
    <source>
        <dbReference type="ARBA" id="ARBA00024722"/>
    </source>
</evidence>
<dbReference type="PROSITE" id="PS50893">
    <property type="entry name" value="ABC_TRANSPORTER_2"/>
    <property type="match status" value="1"/>
</dbReference>
<dbReference type="GO" id="GO:0016887">
    <property type="term" value="F:ATP hydrolysis activity"/>
    <property type="evidence" value="ECO:0007669"/>
    <property type="project" value="InterPro"/>
</dbReference>
<dbReference type="GO" id="GO:1903806">
    <property type="term" value="P:L-isoleucine import across plasma membrane"/>
    <property type="evidence" value="ECO:0007669"/>
    <property type="project" value="TreeGrafter"/>
</dbReference>
<evidence type="ECO:0000313" key="7">
    <source>
        <dbReference type="Proteomes" id="UP000181962"/>
    </source>
</evidence>
<feature type="domain" description="ABC transporter" evidence="5">
    <location>
        <begin position="14"/>
        <end position="246"/>
    </location>
</feature>
<dbReference type="Proteomes" id="UP000181962">
    <property type="component" value="Chromosome"/>
</dbReference>
<dbReference type="EMBL" id="CP017637">
    <property type="protein sequence ID" value="APG08868.1"/>
    <property type="molecule type" value="Genomic_DNA"/>
</dbReference>
<dbReference type="GO" id="GO:0015188">
    <property type="term" value="F:L-isoleucine transmembrane transporter activity"/>
    <property type="evidence" value="ECO:0007669"/>
    <property type="project" value="TreeGrafter"/>
</dbReference>
<dbReference type="PANTHER" id="PTHR45772">
    <property type="entry name" value="CONSERVED COMPONENT OF ABC TRANSPORTER FOR NATURAL AMINO ACIDS-RELATED"/>
    <property type="match status" value="1"/>
</dbReference>
<reference evidence="6 7" key="1">
    <citation type="submission" date="2016-11" db="EMBL/GenBank/DDBJ databases">
        <title>Complete Genome Sequence of Bradyrhizobium sp. strain J5, an isolated from soybean nodule in Hokkaido.</title>
        <authorList>
            <person name="Kanehara K."/>
        </authorList>
    </citation>
    <scope>NUCLEOTIDE SEQUENCE [LARGE SCALE GENOMIC DNA]</scope>
    <source>
        <strain evidence="6 7">J5</strain>
    </source>
</reference>
<dbReference type="InterPro" id="IPR027417">
    <property type="entry name" value="P-loop_NTPase"/>
</dbReference>
<dbReference type="GO" id="GO:0042941">
    <property type="term" value="P:D-alanine transmembrane transport"/>
    <property type="evidence" value="ECO:0007669"/>
    <property type="project" value="TreeGrafter"/>
</dbReference>
<evidence type="ECO:0000313" key="6">
    <source>
        <dbReference type="EMBL" id="APG08868.1"/>
    </source>
</evidence>
<proteinExistence type="predicted"/>
<evidence type="ECO:0000256" key="3">
    <source>
        <dbReference type="ARBA" id="ARBA00022840"/>
    </source>
</evidence>
<evidence type="ECO:0000256" key="2">
    <source>
        <dbReference type="ARBA" id="ARBA00022741"/>
    </source>
</evidence>
<dbReference type="InterPro" id="IPR003439">
    <property type="entry name" value="ABC_transporter-like_ATP-bd"/>
</dbReference>
<keyword evidence="3 6" id="KW-0067">ATP-binding</keyword>
<keyword evidence="1" id="KW-0813">Transport</keyword>
<dbReference type="GO" id="GO:0005886">
    <property type="term" value="C:plasma membrane"/>
    <property type="evidence" value="ECO:0007669"/>
    <property type="project" value="TreeGrafter"/>
</dbReference>
<organism evidence="6 7">
    <name type="scientific">Bradyrhizobium japonicum</name>
    <dbReference type="NCBI Taxonomy" id="375"/>
    <lineage>
        <taxon>Bacteria</taxon>
        <taxon>Pseudomonadati</taxon>
        <taxon>Pseudomonadota</taxon>
        <taxon>Alphaproteobacteria</taxon>
        <taxon>Hyphomicrobiales</taxon>
        <taxon>Nitrobacteraceae</taxon>
        <taxon>Bradyrhizobium</taxon>
    </lineage>
</organism>
<name>A0A1L3F6D0_BRAJP</name>
<gene>
    <name evidence="6" type="ORF">BKD09_11045</name>
</gene>
<dbReference type="SMART" id="SM00382">
    <property type="entry name" value="AAA"/>
    <property type="match status" value="1"/>
</dbReference>
<dbReference type="Pfam" id="PF12399">
    <property type="entry name" value="BCA_ABC_TP_C"/>
    <property type="match status" value="1"/>
</dbReference>
<dbReference type="GO" id="GO:0015192">
    <property type="term" value="F:L-phenylalanine transmembrane transporter activity"/>
    <property type="evidence" value="ECO:0007669"/>
    <property type="project" value="TreeGrafter"/>
</dbReference>
<evidence type="ECO:0000259" key="5">
    <source>
        <dbReference type="PROSITE" id="PS50893"/>
    </source>
</evidence>
<dbReference type="AlphaFoldDB" id="A0A1L3F6D0"/>
<comment type="function">
    <text evidence="4">Involved in beta-(1--&gt;2)glucan export. Transmembrane domains (TMD) form a pore in the inner membrane and the ATP-binding domain (NBD) is responsible for energy generation.</text>
</comment>
<dbReference type="GO" id="GO:0005304">
    <property type="term" value="F:L-valine transmembrane transporter activity"/>
    <property type="evidence" value="ECO:0007669"/>
    <property type="project" value="TreeGrafter"/>
</dbReference>
<dbReference type="GO" id="GO:0005524">
    <property type="term" value="F:ATP binding"/>
    <property type="evidence" value="ECO:0007669"/>
    <property type="project" value="UniProtKB-KW"/>
</dbReference>
<dbReference type="InterPro" id="IPR003593">
    <property type="entry name" value="AAA+_ATPase"/>
</dbReference>
<dbReference type="Gene3D" id="3.40.50.300">
    <property type="entry name" value="P-loop containing nucleotide triphosphate hydrolases"/>
    <property type="match status" value="1"/>
</dbReference>
<dbReference type="Pfam" id="PF00005">
    <property type="entry name" value="ABC_tran"/>
    <property type="match status" value="1"/>
</dbReference>
<sequence length="248" mass="26271">MMDTASRSLGKELLRASGLVRRFGGLVAVNEVSLNVTDREIVGLIGPNGAGKTSLFNILSGQLGPDSGNVSFAGQDITGASASVCARAGIGRTFQIVKPLVSLTVHENVTVGALLNYPLATAREKAAEIIGRVGMRSLLDQQAGSLTLESRKRLELARALSIEPRMLLLDEILAGLNASEINESIHLIRSFAHQDGLAVIMIEHNLHAVMSLADKVVVLDYGRKIAEGKPEVVVRDPAVVAAYLGSDD</sequence>
<dbReference type="CDD" id="cd03219">
    <property type="entry name" value="ABC_Mj1267_LivG_branched"/>
    <property type="match status" value="1"/>
</dbReference>
<dbReference type="OrthoDB" id="9779872at2"/>
<accession>A0A1L3F6D0</accession>
<protein>
    <submittedName>
        <fullName evidence="6">ABC transporter ATP-binding protein</fullName>
    </submittedName>
</protein>
<dbReference type="SUPFAM" id="SSF52540">
    <property type="entry name" value="P-loop containing nucleoside triphosphate hydrolases"/>
    <property type="match status" value="1"/>
</dbReference>
<dbReference type="InterPro" id="IPR051120">
    <property type="entry name" value="ABC_AA/LPS_Transport"/>
</dbReference>
<dbReference type="GO" id="GO:1903805">
    <property type="term" value="P:L-valine import across plasma membrane"/>
    <property type="evidence" value="ECO:0007669"/>
    <property type="project" value="TreeGrafter"/>
</dbReference>